<dbReference type="InterPro" id="IPR012934">
    <property type="entry name" value="Znf_AD"/>
</dbReference>
<evidence type="ECO:0000259" key="15">
    <source>
        <dbReference type="PROSITE" id="PS51915"/>
    </source>
</evidence>
<dbReference type="PROSITE" id="PS50157">
    <property type="entry name" value="ZINC_FINGER_C2H2_2"/>
    <property type="match status" value="3"/>
</dbReference>
<dbReference type="AlphaFoldDB" id="A0A1B0G474"/>
<dbReference type="FunFam" id="3.30.160.60:FF:000303">
    <property type="entry name" value="Zinc finger protein 41"/>
    <property type="match status" value="1"/>
</dbReference>
<evidence type="ECO:0000256" key="2">
    <source>
        <dbReference type="ARBA" id="ARBA00022723"/>
    </source>
</evidence>
<keyword evidence="3" id="KW-0677">Repeat</keyword>
<keyword evidence="9" id="KW-0539">Nucleus</keyword>
<dbReference type="SMART" id="SM00868">
    <property type="entry name" value="zf-AD"/>
    <property type="match status" value="1"/>
</dbReference>
<dbReference type="SUPFAM" id="SSF57716">
    <property type="entry name" value="Glucocorticoid receptor-like (DNA-binding domain)"/>
    <property type="match status" value="1"/>
</dbReference>
<evidence type="ECO:0000256" key="9">
    <source>
        <dbReference type="ARBA" id="ARBA00023242"/>
    </source>
</evidence>
<evidence type="ECO:0000313" key="16">
    <source>
        <dbReference type="EnsemblMetazoa" id="GMOY008121-PA"/>
    </source>
</evidence>
<keyword evidence="12" id="KW-0175">Coiled coil</keyword>
<dbReference type="PROSITE" id="PS51915">
    <property type="entry name" value="ZAD"/>
    <property type="match status" value="1"/>
</dbReference>
<name>A0A1B0G474_GLOMM</name>
<dbReference type="InterPro" id="IPR050331">
    <property type="entry name" value="Zinc_finger"/>
</dbReference>
<dbReference type="GO" id="GO:0005634">
    <property type="term" value="C:nucleus"/>
    <property type="evidence" value="ECO:0007669"/>
    <property type="project" value="UniProtKB-SubCell"/>
</dbReference>
<reference evidence="16" key="1">
    <citation type="submission" date="2020-05" db="UniProtKB">
        <authorList>
            <consortium name="EnsemblMetazoa"/>
        </authorList>
    </citation>
    <scope>IDENTIFICATION</scope>
    <source>
        <strain evidence="16">Yale</strain>
    </source>
</reference>
<feature type="domain" description="ZAD" evidence="15">
    <location>
        <begin position="8"/>
        <end position="90"/>
    </location>
</feature>
<comment type="subcellular location">
    <subcellularLocation>
        <location evidence="1">Nucleus</location>
    </subcellularLocation>
</comment>
<feature type="binding site" evidence="11">
    <location>
        <position position="63"/>
    </location>
    <ligand>
        <name>Zn(2+)</name>
        <dbReference type="ChEBI" id="CHEBI:29105"/>
    </ligand>
</feature>
<feature type="region of interest" description="Disordered" evidence="13">
    <location>
        <begin position="251"/>
        <end position="287"/>
    </location>
</feature>
<feature type="domain" description="C2H2-type" evidence="14">
    <location>
        <begin position="507"/>
        <end position="534"/>
    </location>
</feature>
<dbReference type="GO" id="GO:1990837">
    <property type="term" value="F:sequence-specific double-stranded DNA binding"/>
    <property type="evidence" value="ECO:0007669"/>
    <property type="project" value="UniProtKB-ARBA"/>
</dbReference>
<evidence type="ECO:0000256" key="11">
    <source>
        <dbReference type="PROSITE-ProRule" id="PRU01263"/>
    </source>
</evidence>
<organism evidence="16 17">
    <name type="scientific">Glossina morsitans morsitans</name>
    <name type="common">Savannah tsetse fly</name>
    <dbReference type="NCBI Taxonomy" id="37546"/>
    <lineage>
        <taxon>Eukaryota</taxon>
        <taxon>Metazoa</taxon>
        <taxon>Ecdysozoa</taxon>
        <taxon>Arthropoda</taxon>
        <taxon>Hexapoda</taxon>
        <taxon>Insecta</taxon>
        <taxon>Pterygota</taxon>
        <taxon>Neoptera</taxon>
        <taxon>Endopterygota</taxon>
        <taxon>Diptera</taxon>
        <taxon>Brachycera</taxon>
        <taxon>Muscomorpha</taxon>
        <taxon>Hippoboscoidea</taxon>
        <taxon>Glossinidae</taxon>
        <taxon>Glossina</taxon>
    </lineage>
</organism>
<dbReference type="EnsemblMetazoa" id="GMOY008121-RA">
    <property type="protein sequence ID" value="GMOY008121-PA"/>
    <property type="gene ID" value="GMOY008121"/>
</dbReference>
<dbReference type="VEuPathDB" id="VectorBase:GMOY008121"/>
<keyword evidence="7" id="KW-0238">DNA-binding</keyword>
<feature type="binding site" evidence="11">
    <location>
        <position position="13"/>
    </location>
    <ligand>
        <name>Zn(2+)</name>
        <dbReference type="ChEBI" id="CHEBI:29105"/>
    </ligand>
</feature>
<accession>A0A1B0G474</accession>
<feature type="coiled-coil region" evidence="12">
    <location>
        <begin position="193"/>
        <end position="234"/>
    </location>
</feature>
<feature type="region of interest" description="Disordered" evidence="13">
    <location>
        <begin position="459"/>
        <end position="498"/>
    </location>
</feature>
<feature type="compositionally biased region" description="Basic and acidic residues" evidence="13">
    <location>
        <begin position="357"/>
        <end position="366"/>
    </location>
</feature>
<dbReference type="GO" id="GO:0010468">
    <property type="term" value="P:regulation of gene expression"/>
    <property type="evidence" value="ECO:0007669"/>
    <property type="project" value="TreeGrafter"/>
</dbReference>
<evidence type="ECO:0000256" key="1">
    <source>
        <dbReference type="ARBA" id="ARBA00004123"/>
    </source>
</evidence>
<dbReference type="STRING" id="37546.A0A1B0G474"/>
<evidence type="ECO:0000313" key="17">
    <source>
        <dbReference type="Proteomes" id="UP000092444"/>
    </source>
</evidence>
<dbReference type="Pfam" id="PF07776">
    <property type="entry name" value="zf-AD"/>
    <property type="match status" value="1"/>
</dbReference>
<evidence type="ECO:0000256" key="12">
    <source>
        <dbReference type="SAM" id="Coils"/>
    </source>
</evidence>
<evidence type="ECO:0000256" key="13">
    <source>
        <dbReference type="SAM" id="MobiDB-lite"/>
    </source>
</evidence>
<dbReference type="PANTHER" id="PTHR16515">
    <property type="entry name" value="PR DOMAIN ZINC FINGER PROTEIN"/>
    <property type="match status" value="1"/>
</dbReference>
<keyword evidence="5 11" id="KW-0862">Zinc</keyword>
<proteinExistence type="predicted"/>
<keyword evidence="2 11" id="KW-0479">Metal-binding</keyword>
<dbReference type="InterPro" id="IPR036236">
    <property type="entry name" value="Znf_C2H2_sf"/>
</dbReference>
<dbReference type="EMBL" id="CCAG010021374">
    <property type="status" value="NOT_ANNOTATED_CDS"/>
    <property type="molecule type" value="Genomic_DNA"/>
</dbReference>
<dbReference type="Proteomes" id="UP000092444">
    <property type="component" value="Unassembled WGS sequence"/>
</dbReference>
<evidence type="ECO:0000256" key="6">
    <source>
        <dbReference type="ARBA" id="ARBA00023015"/>
    </source>
</evidence>
<dbReference type="SMART" id="SM00355">
    <property type="entry name" value="ZnF_C2H2"/>
    <property type="match status" value="3"/>
</dbReference>
<dbReference type="Gene3D" id="3.40.1800.20">
    <property type="match status" value="1"/>
</dbReference>
<dbReference type="PANTHER" id="PTHR16515:SF49">
    <property type="entry name" value="GASTRULA ZINC FINGER PROTEIN XLCGF49.1-LIKE-RELATED"/>
    <property type="match status" value="1"/>
</dbReference>
<keyword evidence="17" id="KW-1185">Reference proteome</keyword>
<feature type="compositionally biased region" description="Basic and acidic residues" evidence="13">
    <location>
        <begin position="466"/>
        <end position="480"/>
    </location>
</feature>
<feature type="domain" description="C2H2-type" evidence="14">
    <location>
        <begin position="535"/>
        <end position="562"/>
    </location>
</feature>
<feature type="compositionally biased region" description="Acidic residues" evidence="13">
    <location>
        <begin position="322"/>
        <end position="335"/>
    </location>
</feature>
<feature type="domain" description="C2H2-type" evidence="14">
    <location>
        <begin position="563"/>
        <end position="590"/>
    </location>
</feature>
<evidence type="ECO:0000256" key="4">
    <source>
        <dbReference type="ARBA" id="ARBA00022771"/>
    </source>
</evidence>
<feature type="binding site" evidence="11">
    <location>
        <position position="10"/>
    </location>
    <ligand>
        <name>Zn(2+)</name>
        <dbReference type="ChEBI" id="CHEBI:29105"/>
    </ligand>
</feature>
<evidence type="ECO:0000259" key="14">
    <source>
        <dbReference type="PROSITE" id="PS50157"/>
    </source>
</evidence>
<evidence type="ECO:0000256" key="5">
    <source>
        <dbReference type="ARBA" id="ARBA00022833"/>
    </source>
</evidence>
<evidence type="ECO:0000256" key="8">
    <source>
        <dbReference type="ARBA" id="ARBA00023163"/>
    </source>
</evidence>
<keyword evidence="8" id="KW-0804">Transcription</keyword>
<keyword evidence="4 10" id="KW-0863">Zinc-finger</keyword>
<evidence type="ECO:0000256" key="3">
    <source>
        <dbReference type="ARBA" id="ARBA00022737"/>
    </source>
</evidence>
<evidence type="ECO:0000256" key="10">
    <source>
        <dbReference type="PROSITE-ProRule" id="PRU00042"/>
    </source>
</evidence>
<feature type="compositionally biased region" description="Acidic residues" evidence="13">
    <location>
        <begin position="403"/>
        <end position="412"/>
    </location>
</feature>
<dbReference type="GO" id="GO:0008270">
    <property type="term" value="F:zinc ion binding"/>
    <property type="evidence" value="ECO:0007669"/>
    <property type="project" value="UniProtKB-UniRule"/>
</dbReference>
<dbReference type="InterPro" id="IPR013087">
    <property type="entry name" value="Znf_C2H2_type"/>
</dbReference>
<dbReference type="Gene3D" id="3.30.160.60">
    <property type="entry name" value="Classic Zinc Finger"/>
    <property type="match status" value="3"/>
</dbReference>
<keyword evidence="6" id="KW-0805">Transcription regulation</keyword>
<feature type="region of interest" description="Disordered" evidence="13">
    <location>
        <begin position="310"/>
        <end position="438"/>
    </location>
</feature>
<sequence>MEISIKWNICRVCLQEELDSYKAPPGGHMHYLFDDNSEEFAKEIYECAGLTIRPDDNLPQKICHHCLTILRYAVNFRKTCRESEEYLQSVIERTKSASALFKLDRKQKNNLHFLDENDENSIPYYDSDEEDSVVDSQATDYVKIDTKKRKSRSNRFNGRIRKCTKRSLDLPTSSQLLPIKENDYPITETNIYKEDEEEEEEEVEDDANEVMIDKDNDEKSAENEEIKMNEYENEEENDVRIVEDNVVAEAFDSIDPNTAVHSQNYEEEEEEVAENHPNETCMESMDYNDNSLSPNMFDFANLRDFITKLTSPESNIEKDFITEESDDEHDDDNQDSDNTVKEDDYNDALIETNENIENAKNEAIKQEDEEDEEKVHLEAFEEFENVEVTPTSPEYADEKHDDDNQDFEEFENVEVTPTSPEYADEKHDNDNQDFEEEEDALKISYADREACEADVEFTLPDVDENDGAKGDENAAKHESVGKALSQRSLKKEEDNANDDNSPMNCAMLCDICGNTFASRFLLNIHLRTHRQEKPHECELCLKRFTSACYLQAHMRVHTGEKNFDCRFCGRRSTDRSTHIRHERVHTNGKNFTCVLCTKSSPNFVFH</sequence>
<protein>
    <submittedName>
        <fullName evidence="16">Uncharacterized protein</fullName>
    </submittedName>
</protein>
<dbReference type="Pfam" id="PF00096">
    <property type="entry name" value="zf-C2H2"/>
    <property type="match status" value="2"/>
</dbReference>
<dbReference type="PROSITE" id="PS00028">
    <property type="entry name" value="ZINC_FINGER_C2H2_1"/>
    <property type="match status" value="2"/>
</dbReference>
<feature type="binding site" evidence="11">
    <location>
        <position position="66"/>
    </location>
    <ligand>
        <name>Zn(2+)</name>
        <dbReference type="ChEBI" id="CHEBI:29105"/>
    </ligand>
</feature>
<dbReference type="SUPFAM" id="SSF57667">
    <property type="entry name" value="beta-beta-alpha zinc fingers"/>
    <property type="match status" value="2"/>
</dbReference>
<evidence type="ECO:0000256" key="7">
    <source>
        <dbReference type="ARBA" id="ARBA00023125"/>
    </source>
</evidence>